<dbReference type="OrthoDB" id="9991317at2759"/>
<dbReference type="AlphaFoldDB" id="A0A1E7FK32"/>
<dbReference type="GO" id="GO:0097363">
    <property type="term" value="F:protein O-acetylglucosaminyltransferase activity"/>
    <property type="evidence" value="ECO:0007669"/>
    <property type="project" value="TreeGrafter"/>
</dbReference>
<dbReference type="InterPro" id="IPR001296">
    <property type="entry name" value="Glyco_trans_1"/>
</dbReference>
<gene>
    <name evidence="9" type="ORF">FRACYDRAFT_183342</name>
</gene>
<dbReference type="Gene3D" id="3.40.50.2000">
    <property type="entry name" value="Glycogen Phosphorylase B"/>
    <property type="match status" value="2"/>
</dbReference>
<organism evidence="9 10">
    <name type="scientific">Fragilariopsis cylindrus CCMP1102</name>
    <dbReference type="NCBI Taxonomy" id="635003"/>
    <lineage>
        <taxon>Eukaryota</taxon>
        <taxon>Sar</taxon>
        <taxon>Stramenopiles</taxon>
        <taxon>Ochrophyta</taxon>
        <taxon>Bacillariophyta</taxon>
        <taxon>Bacillariophyceae</taxon>
        <taxon>Bacillariophycidae</taxon>
        <taxon>Bacillariales</taxon>
        <taxon>Bacillariaceae</taxon>
        <taxon>Fragilariopsis</taxon>
    </lineage>
</organism>
<keyword evidence="2" id="KW-0328">Glycosyltransferase</keyword>
<dbReference type="InterPro" id="IPR037919">
    <property type="entry name" value="OGT"/>
</dbReference>
<dbReference type="KEGG" id="fcy:FRACYDRAFT_183342"/>
<feature type="repeat" description="TPR" evidence="6">
    <location>
        <begin position="181"/>
        <end position="214"/>
    </location>
</feature>
<evidence type="ECO:0000256" key="1">
    <source>
        <dbReference type="ARBA" id="ARBA00004922"/>
    </source>
</evidence>
<comment type="pathway">
    <text evidence="1">Protein modification; protein glycosylation.</text>
</comment>
<feature type="domain" description="Glycosyl transferase family 1" evidence="7">
    <location>
        <begin position="39"/>
        <end position="103"/>
    </location>
</feature>
<keyword evidence="4" id="KW-0677">Repeat</keyword>
<evidence type="ECO:0000256" key="5">
    <source>
        <dbReference type="ARBA" id="ARBA00022803"/>
    </source>
</evidence>
<evidence type="ECO:0000256" key="2">
    <source>
        <dbReference type="ARBA" id="ARBA00022676"/>
    </source>
</evidence>
<dbReference type="Pfam" id="PF00534">
    <property type="entry name" value="Glycos_transf_1"/>
    <property type="match status" value="1"/>
</dbReference>
<keyword evidence="10" id="KW-1185">Reference proteome</keyword>
<evidence type="ECO:0000313" key="10">
    <source>
        <dbReference type="Proteomes" id="UP000095751"/>
    </source>
</evidence>
<dbReference type="InterPro" id="IPR019734">
    <property type="entry name" value="TPR_rpt"/>
</dbReference>
<evidence type="ECO:0000259" key="7">
    <source>
        <dbReference type="Pfam" id="PF00534"/>
    </source>
</evidence>
<dbReference type="EMBL" id="KV784356">
    <property type="protein sequence ID" value="OEU18512.1"/>
    <property type="molecule type" value="Genomic_DNA"/>
</dbReference>
<dbReference type="InterPro" id="IPR029489">
    <property type="entry name" value="OGT/SEC/SPY_C"/>
</dbReference>
<dbReference type="Gene3D" id="3.40.50.11380">
    <property type="match status" value="1"/>
</dbReference>
<evidence type="ECO:0000256" key="4">
    <source>
        <dbReference type="ARBA" id="ARBA00022737"/>
    </source>
</evidence>
<evidence type="ECO:0000313" key="9">
    <source>
        <dbReference type="EMBL" id="OEU18512.1"/>
    </source>
</evidence>
<dbReference type="InParanoid" id="A0A1E7FK32"/>
<dbReference type="Proteomes" id="UP000095751">
    <property type="component" value="Unassembled WGS sequence"/>
</dbReference>
<name>A0A1E7FK32_9STRA</name>
<sequence>MGKKFIWMYIRALKCTGGNTEMNRTSHYLMFAATIPGPNGEVREALKRSHIFAYPSIWPETSCIAAIEAMSAGVTVVTSQSGALPETIGSNDFIYPMNQDMKQHSTLFTRALTFTIENYWRPESIKKRRQMALMAANRYDWGFPGWAEGRIEQWITILTMRMNEFDTPPDRSRHDSDEQYAEALFVSGKRQELRGNSDRARQIYENALTFNPKSSLITLALGMVEVNSPINTRVGPEKIALPTQGIVRLISTVSNTELEPVVKTDSIVQYGIDMRAAFWYKQAYYPDETNRALESVHASNYPHDDCFSEILRATYVPHIPMNVEEANGIVANFHKKIDELIPRVDELVCERIMVFHMAFELAYYDLDFRDEMSKWVQLYMKVFSSTLALTAPSLRNARIPKQRKPVTEDKPMRIGFISTFFTRESSIWGNFGRTINMLQKNPLFEAEMIYYPRTPLTETSAGLSMKPHTNLYLQKFGAGVQDPGLHKARTDIVNRKYDVLVYLDMWMSDDMHRLAVAKLAPIQAYTHGHPITSGIPKDVMDYFISWGAAEQSDREVAQSYYTEELLVLPEHPTWEYFEPRTQNGHSVINNGAKFSHFTRDTLPDLVLPEDKIAANKIKDSNSNIYFCAQAPFKFHFTFDSIIAGIQEHDKKALIVLVDMRGSDTLDNLHTRISKRLDSTSGVDLDRIVFVPRMKHHHLMAMYSISDVVMDSVYFGGDTTSREAFEVGSPVITLPHKTIGQRWTQAYYRMMGIDDFIAKDSNEYVEIAVKHATSSSSYKAETRERIIKLAYEKLYQIEEGVQGWEDMFLDIATRPRTWHWQDEKLV</sequence>
<evidence type="ECO:0000259" key="8">
    <source>
        <dbReference type="Pfam" id="PF13844"/>
    </source>
</evidence>
<reference evidence="9 10" key="1">
    <citation type="submission" date="2016-09" db="EMBL/GenBank/DDBJ databases">
        <title>Extensive genetic diversity and differential bi-allelic expression allows diatom success in the polar Southern Ocean.</title>
        <authorList>
            <consortium name="DOE Joint Genome Institute"/>
            <person name="Mock T."/>
            <person name="Otillar R.P."/>
            <person name="Strauss J."/>
            <person name="Dupont C."/>
            <person name="Frickenhaus S."/>
            <person name="Maumus F."/>
            <person name="Mcmullan M."/>
            <person name="Sanges R."/>
            <person name="Schmutz J."/>
            <person name="Toseland A."/>
            <person name="Valas R."/>
            <person name="Veluchamy A."/>
            <person name="Ward B.J."/>
            <person name="Allen A."/>
            <person name="Barry K."/>
            <person name="Falciatore A."/>
            <person name="Ferrante M."/>
            <person name="Fortunato A.E."/>
            <person name="Gloeckner G."/>
            <person name="Gruber A."/>
            <person name="Hipkin R."/>
            <person name="Janech M."/>
            <person name="Kroth P."/>
            <person name="Leese F."/>
            <person name="Lindquist E."/>
            <person name="Lyon B.R."/>
            <person name="Martin J."/>
            <person name="Mayer C."/>
            <person name="Parker M."/>
            <person name="Quesneville H."/>
            <person name="Raymond J."/>
            <person name="Uhlig C."/>
            <person name="Valentin K.U."/>
            <person name="Worden A.Z."/>
            <person name="Armbrust E.V."/>
            <person name="Bowler C."/>
            <person name="Green B."/>
            <person name="Moulton V."/>
            <person name="Van Oosterhout C."/>
            <person name="Grigoriev I."/>
        </authorList>
    </citation>
    <scope>NUCLEOTIDE SEQUENCE [LARGE SCALE GENOMIC DNA]</scope>
    <source>
        <strain evidence="9 10">CCMP1102</strain>
    </source>
</reference>
<proteinExistence type="predicted"/>
<keyword evidence="3" id="KW-0808">Transferase</keyword>
<protein>
    <submittedName>
        <fullName evidence="9">Uncharacterized protein</fullName>
    </submittedName>
</protein>
<dbReference type="PROSITE" id="PS50005">
    <property type="entry name" value="TPR"/>
    <property type="match status" value="1"/>
</dbReference>
<dbReference type="GO" id="GO:0006493">
    <property type="term" value="P:protein O-linked glycosylation"/>
    <property type="evidence" value="ECO:0007669"/>
    <property type="project" value="InterPro"/>
</dbReference>
<evidence type="ECO:0000256" key="6">
    <source>
        <dbReference type="PROSITE-ProRule" id="PRU00339"/>
    </source>
</evidence>
<keyword evidence="5 6" id="KW-0802">TPR repeat</keyword>
<dbReference type="PANTHER" id="PTHR44366">
    <property type="entry name" value="UDP-N-ACETYLGLUCOSAMINE--PEPTIDE N-ACETYLGLUCOSAMINYLTRANSFERASE 110 KDA SUBUNIT"/>
    <property type="match status" value="1"/>
</dbReference>
<dbReference type="SUPFAM" id="SSF53756">
    <property type="entry name" value="UDP-Glycosyltransferase/glycogen phosphorylase"/>
    <property type="match status" value="1"/>
</dbReference>
<accession>A0A1E7FK32</accession>
<dbReference type="Pfam" id="PF13844">
    <property type="entry name" value="Glyco_transf_41"/>
    <property type="match status" value="1"/>
</dbReference>
<dbReference type="PANTHER" id="PTHR44366:SF1">
    <property type="entry name" value="UDP-N-ACETYLGLUCOSAMINE--PEPTIDE N-ACETYLGLUCOSAMINYLTRANSFERASE 110 KDA SUBUNIT"/>
    <property type="match status" value="1"/>
</dbReference>
<feature type="domain" description="O-GlcNAc transferase C-terminal" evidence="8">
    <location>
        <begin position="678"/>
        <end position="788"/>
    </location>
</feature>
<evidence type="ECO:0000256" key="3">
    <source>
        <dbReference type="ARBA" id="ARBA00022679"/>
    </source>
</evidence>